<gene>
    <name evidence="1" type="ORF">NTHI1209_00848</name>
</gene>
<evidence type="ECO:0000313" key="2">
    <source>
        <dbReference type="Proteomes" id="UP000050700"/>
    </source>
</evidence>
<dbReference type="NCBIfam" id="TIGR01551">
    <property type="entry name" value="major_capsid_P2"/>
    <property type="match status" value="1"/>
</dbReference>
<protein>
    <submittedName>
        <fullName evidence="1">Phage major capsid protein, P2 family</fullName>
    </submittedName>
</protein>
<organism evidence="1 2">
    <name type="scientific">Haemophilus influenzae</name>
    <dbReference type="NCBI Taxonomy" id="727"/>
    <lineage>
        <taxon>Bacteria</taxon>
        <taxon>Pseudomonadati</taxon>
        <taxon>Pseudomonadota</taxon>
        <taxon>Gammaproteobacteria</taxon>
        <taxon>Pasteurellales</taxon>
        <taxon>Pasteurellaceae</taxon>
        <taxon>Haemophilus</taxon>
    </lineage>
</organism>
<dbReference type="Proteomes" id="UP000050700">
    <property type="component" value="Unassembled WGS sequence"/>
</dbReference>
<dbReference type="PATRIC" id="fig|727.582.peg.777"/>
<dbReference type="RefSeq" id="WP_059358230.1">
    <property type="nucleotide sequence ID" value="NZ_JAUPHH010000007.1"/>
</dbReference>
<comment type="caution">
    <text evidence="1">The sequence shown here is derived from an EMBL/GenBank/DDBJ whole genome shotgun (WGS) entry which is preliminary data.</text>
</comment>
<proteinExistence type="predicted"/>
<dbReference type="InterPro" id="IPR006441">
    <property type="entry name" value="Phage_P2_GpN"/>
</dbReference>
<evidence type="ECO:0000313" key="1">
    <source>
        <dbReference type="EMBL" id="KIS35244.1"/>
    </source>
</evidence>
<dbReference type="AlphaFoldDB" id="A0A158SWK0"/>
<reference evidence="1 2" key="1">
    <citation type="submission" date="2014-05" db="EMBL/GenBank/DDBJ databases">
        <title>Methylome analysis of the phasevarions of Haemophilus influenzae.</title>
        <authorList>
            <person name="Atack J.M."/>
            <person name="Fox K.L."/>
            <person name="Power P.M."/>
            <person name="Clark T."/>
            <person name="Jurcisek J."/>
            <person name="Korlach J."/>
            <person name="Bakaletz L.O."/>
            <person name="Jennings M.P."/>
        </authorList>
    </citation>
    <scope>NUCLEOTIDE SEQUENCE [LARGE SCALE GENOMIC DNA]</scope>
    <source>
        <strain evidence="1 2">1209</strain>
    </source>
</reference>
<dbReference type="EMBL" id="JMQP01000002">
    <property type="protein sequence ID" value="KIS35244.1"/>
    <property type="molecule type" value="Genomic_DNA"/>
</dbReference>
<accession>A0A158SWK0</accession>
<sequence>MNKFTKQKFNAYLAGVAQDNGEDVAFIANGGQFTVEPTIQQKLENAVLESSDFLKRINVVMVQEMKGSALRLGVLSPVASRTDTNTKARETTDIHSLQENTYSCEQTNFDTHLNYPTLDSWAKFPDFAARVGKLKAERIALDRIMIGWNGTSAATTTNRTSNPLLQDVNKGWLVQIEDKAKARVLKEIEESSGKIEIGAGKTYKNLDALVFALKEDFIPAQYRDDTKLVAIMGSDLLADKYFPLINQEKPSEILAGDTVISQKRVGGLQAVSVPFFPKGTVLVTSLDNLSIYVQEGKVRRHLKDVPERNRVEDYLSSNEAYVVENYEAVAMAKNITILEAPAPIPPVAA</sequence>
<name>A0A158SWK0_HAEIF</name>
<dbReference type="Pfam" id="PF05125">
    <property type="entry name" value="Phage_cap_P2"/>
    <property type="match status" value="1"/>
</dbReference>